<protein>
    <submittedName>
        <fullName evidence="2">XRE family transcriptional regulator</fullName>
    </submittedName>
</protein>
<gene>
    <name evidence="2" type="ORF">H0A68_04205</name>
</gene>
<accession>A0A853F679</accession>
<dbReference type="GO" id="GO:0003677">
    <property type="term" value="F:DNA binding"/>
    <property type="evidence" value="ECO:0007669"/>
    <property type="project" value="InterPro"/>
</dbReference>
<comment type="caution">
    <text evidence="2">The sequence shown here is derived from an EMBL/GenBank/DDBJ whole genome shotgun (WGS) entry which is preliminary data.</text>
</comment>
<dbReference type="RefSeq" id="WP_129967979.1">
    <property type="nucleotide sequence ID" value="NZ_JACCEW010000001.1"/>
</dbReference>
<evidence type="ECO:0000313" key="2">
    <source>
        <dbReference type="EMBL" id="NYT36065.1"/>
    </source>
</evidence>
<sequence length="99" mass="10448">MITGAQCCAARALVEVTIAKLARRSGVDARTIESFEQKADEPDSGTIQLLQSTLEDLGAVFIPENGGGAGVRLRFSRSETKQIGRLENEGGMPGSNTVP</sequence>
<dbReference type="Gene3D" id="1.10.260.40">
    <property type="entry name" value="lambda repressor-like DNA-binding domains"/>
    <property type="match status" value="1"/>
</dbReference>
<evidence type="ECO:0000313" key="3">
    <source>
        <dbReference type="Proteomes" id="UP000580517"/>
    </source>
</evidence>
<dbReference type="Proteomes" id="UP000580517">
    <property type="component" value="Unassembled WGS sequence"/>
</dbReference>
<feature type="region of interest" description="Disordered" evidence="1">
    <location>
        <begin position="80"/>
        <end position="99"/>
    </location>
</feature>
<reference evidence="2 3" key="1">
    <citation type="submission" date="2020-07" db="EMBL/GenBank/DDBJ databases">
        <title>Taxonomic revisions and descriptions of new bacterial species based on genomic comparisons in the high-G+C-content subgroup of the family Alcaligenaceae.</title>
        <authorList>
            <person name="Szabo A."/>
            <person name="Felfoldi T."/>
        </authorList>
    </citation>
    <scope>NUCLEOTIDE SEQUENCE [LARGE SCALE GENOMIC DNA]</scope>
    <source>
        <strain evidence="2 3">DSM 25264</strain>
    </source>
</reference>
<dbReference type="EMBL" id="JACCEW010000001">
    <property type="protein sequence ID" value="NYT36065.1"/>
    <property type="molecule type" value="Genomic_DNA"/>
</dbReference>
<name>A0A853F679_9BURK</name>
<organism evidence="2 3">
    <name type="scientific">Allopusillimonas soli</name>
    <dbReference type="NCBI Taxonomy" id="659016"/>
    <lineage>
        <taxon>Bacteria</taxon>
        <taxon>Pseudomonadati</taxon>
        <taxon>Pseudomonadota</taxon>
        <taxon>Betaproteobacteria</taxon>
        <taxon>Burkholderiales</taxon>
        <taxon>Alcaligenaceae</taxon>
        <taxon>Allopusillimonas</taxon>
    </lineage>
</organism>
<keyword evidence="3" id="KW-1185">Reference proteome</keyword>
<proteinExistence type="predicted"/>
<dbReference type="InterPro" id="IPR010982">
    <property type="entry name" value="Lambda_DNA-bd_dom_sf"/>
</dbReference>
<dbReference type="AlphaFoldDB" id="A0A853F679"/>
<dbReference type="OrthoDB" id="255953at2"/>
<evidence type="ECO:0000256" key="1">
    <source>
        <dbReference type="SAM" id="MobiDB-lite"/>
    </source>
</evidence>